<feature type="signal peptide" evidence="1">
    <location>
        <begin position="1"/>
        <end position="23"/>
    </location>
</feature>
<keyword evidence="1" id="KW-0732">Signal</keyword>
<evidence type="ECO:0000313" key="3">
    <source>
        <dbReference type="Proteomes" id="UP000239415"/>
    </source>
</evidence>
<comment type="caution">
    <text evidence="2">The sequence shown here is derived from an EMBL/GenBank/DDBJ whole genome shotgun (WGS) entry which is preliminary data.</text>
</comment>
<proteinExistence type="predicted"/>
<evidence type="ECO:0008006" key="4">
    <source>
        <dbReference type="Google" id="ProtNLM"/>
    </source>
</evidence>
<dbReference type="Proteomes" id="UP000239415">
    <property type="component" value="Unassembled WGS sequence"/>
</dbReference>
<feature type="chain" id="PRO_5015606503" description="PknH-like protein" evidence="1">
    <location>
        <begin position="24"/>
        <end position="230"/>
    </location>
</feature>
<evidence type="ECO:0000256" key="1">
    <source>
        <dbReference type="SAM" id="SignalP"/>
    </source>
</evidence>
<evidence type="ECO:0000313" key="2">
    <source>
        <dbReference type="EMBL" id="PRX19265.1"/>
    </source>
</evidence>
<accession>A0A2T0K860</accession>
<sequence>MRTTSIRTVTTAGLLAATLTACAAEGSTVTPVSASSSAPVEGAPAVSAPAEGIPAAALLQPADVRDAKPETVEEGEFAHVRPLRPCGGDRYPSDGTRTDAVAKRYVVPGEQEGSTPSVVVQFVGRHTPGGAAEQIGDISAALKRCPGGLGKGEHKWDVVEATAETTVVRIGQRFSYADEEPATVNHYAAVSRVGDAIVVVADLGWENMDGSEPLVRDLITKARERATAIA</sequence>
<gene>
    <name evidence="2" type="ORF">CLV67_11017</name>
</gene>
<name>A0A2T0K860_9ACTN</name>
<dbReference type="PROSITE" id="PS51257">
    <property type="entry name" value="PROKAR_LIPOPROTEIN"/>
    <property type="match status" value="1"/>
</dbReference>
<protein>
    <recommendedName>
        <fullName evidence="4">PknH-like protein</fullName>
    </recommendedName>
</protein>
<dbReference type="AlphaFoldDB" id="A0A2T0K860"/>
<dbReference type="EMBL" id="PVMZ01000010">
    <property type="protein sequence ID" value="PRX19265.1"/>
    <property type="molecule type" value="Genomic_DNA"/>
</dbReference>
<keyword evidence="3" id="KW-1185">Reference proteome</keyword>
<organism evidence="2 3">
    <name type="scientific">Actinoplanes italicus</name>
    <dbReference type="NCBI Taxonomy" id="113567"/>
    <lineage>
        <taxon>Bacteria</taxon>
        <taxon>Bacillati</taxon>
        <taxon>Actinomycetota</taxon>
        <taxon>Actinomycetes</taxon>
        <taxon>Micromonosporales</taxon>
        <taxon>Micromonosporaceae</taxon>
        <taxon>Actinoplanes</taxon>
    </lineage>
</organism>
<dbReference type="RefSeq" id="WP_203737119.1">
    <property type="nucleotide sequence ID" value="NZ_BOMO01000055.1"/>
</dbReference>
<reference evidence="2 3" key="1">
    <citation type="submission" date="2018-03" db="EMBL/GenBank/DDBJ databases">
        <title>Genomic Encyclopedia of Archaeal and Bacterial Type Strains, Phase II (KMG-II): from individual species to whole genera.</title>
        <authorList>
            <person name="Goeker M."/>
        </authorList>
    </citation>
    <scope>NUCLEOTIDE SEQUENCE [LARGE SCALE GENOMIC DNA]</scope>
    <source>
        <strain evidence="2 3">DSM 43146</strain>
    </source>
</reference>